<gene>
    <name evidence="2" type="ORF">JCM19235_7120</name>
</gene>
<protein>
    <recommendedName>
        <fullName evidence="1">DUF294 domain-containing protein</fullName>
    </recommendedName>
</protein>
<dbReference type="InterPro" id="IPR018821">
    <property type="entry name" value="DUF294_put_nucleoTrafse_sb-bd"/>
</dbReference>
<keyword evidence="3" id="KW-1185">Reference proteome</keyword>
<comment type="caution">
    <text evidence="2">The sequence shown here is derived from an EMBL/GenBank/DDBJ whole genome shotgun (WGS) entry which is preliminary data.</text>
</comment>
<sequence>MEYAIDATNTFDRIDQLVTKRVLEQETAENLAEALKHFFQAQITTTAVASRY</sequence>
<evidence type="ECO:0000259" key="1">
    <source>
        <dbReference type="Pfam" id="PF10335"/>
    </source>
</evidence>
<dbReference type="Proteomes" id="UP000029228">
    <property type="component" value="Unassembled WGS sequence"/>
</dbReference>
<dbReference type="STRING" id="990268.JCM19235_7120"/>
<proteinExistence type="predicted"/>
<organism evidence="2 3">
    <name type="scientific">Vibrio maritimus</name>
    <dbReference type="NCBI Taxonomy" id="990268"/>
    <lineage>
        <taxon>Bacteria</taxon>
        <taxon>Pseudomonadati</taxon>
        <taxon>Pseudomonadota</taxon>
        <taxon>Gammaproteobacteria</taxon>
        <taxon>Vibrionales</taxon>
        <taxon>Vibrionaceae</taxon>
        <taxon>Vibrio</taxon>
    </lineage>
</organism>
<reference evidence="2 3" key="1">
    <citation type="submission" date="2014-09" db="EMBL/GenBank/DDBJ databases">
        <title>Vibrio maritimus JCM 19235. (C45) whole genome shotgun sequence.</title>
        <authorList>
            <person name="Sawabe T."/>
            <person name="Meirelles P."/>
            <person name="Nakanishi M."/>
            <person name="Sayaka M."/>
            <person name="Hattori M."/>
            <person name="Ohkuma M."/>
        </authorList>
    </citation>
    <scope>NUCLEOTIDE SEQUENCE [LARGE SCALE GENOMIC DNA]</scope>
    <source>
        <strain evidence="3">JCM19235</strain>
    </source>
</reference>
<feature type="domain" description="DUF294" evidence="1">
    <location>
        <begin position="2"/>
        <end position="45"/>
    </location>
</feature>
<accession>A0A090S650</accession>
<reference evidence="2 3" key="2">
    <citation type="submission" date="2014-09" db="EMBL/GenBank/DDBJ databases">
        <authorList>
            <consortium name="NBRP consortium"/>
            <person name="Sawabe T."/>
            <person name="Meirelles P."/>
            <person name="Nakanishi M."/>
            <person name="Sayaka M."/>
            <person name="Hattori M."/>
            <person name="Ohkuma M."/>
        </authorList>
    </citation>
    <scope>NUCLEOTIDE SEQUENCE [LARGE SCALE GENOMIC DNA]</scope>
    <source>
        <strain evidence="3">JCM19235</strain>
    </source>
</reference>
<name>A0A090S650_9VIBR</name>
<dbReference type="EMBL" id="BBMR01000019">
    <property type="protein sequence ID" value="GAL23225.1"/>
    <property type="molecule type" value="Genomic_DNA"/>
</dbReference>
<dbReference type="Pfam" id="PF10335">
    <property type="entry name" value="DUF294_C"/>
    <property type="match status" value="1"/>
</dbReference>
<evidence type="ECO:0000313" key="2">
    <source>
        <dbReference type="EMBL" id="GAL23225.1"/>
    </source>
</evidence>
<dbReference type="AlphaFoldDB" id="A0A090S650"/>
<evidence type="ECO:0000313" key="3">
    <source>
        <dbReference type="Proteomes" id="UP000029228"/>
    </source>
</evidence>